<dbReference type="AlphaFoldDB" id="A3XGB3"/>
<accession>A3XGB3</accession>
<keyword evidence="3" id="KW-1185">Reference proteome</keyword>
<gene>
    <name evidence="2" type="ORF">MED217_14875</name>
</gene>
<organism evidence="2 3">
    <name type="scientific">Leeuwenhoekiella blandensis (strain CECT 7118 / CCUG 51940 / KCTC 22103 / MED217)</name>
    <name type="common">Flavobacterium sp. (strain MED217)</name>
    <dbReference type="NCBI Taxonomy" id="398720"/>
    <lineage>
        <taxon>Bacteria</taxon>
        <taxon>Pseudomonadati</taxon>
        <taxon>Bacteroidota</taxon>
        <taxon>Flavobacteriia</taxon>
        <taxon>Flavobacteriales</taxon>
        <taxon>Flavobacteriaceae</taxon>
        <taxon>Leeuwenhoekiella</taxon>
    </lineage>
</organism>
<dbReference type="InterPro" id="IPR008969">
    <property type="entry name" value="CarboxyPept-like_regulatory"/>
</dbReference>
<proteinExistence type="predicted"/>
<evidence type="ECO:0000313" key="2">
    <source>
        <dbReference type="EMBL" id="EAQ50836.1"/>
    </source>
</evidence>
<comment type="caution">
    <text evidence="2">The sequence shown here is derived from an EMBL/GenBank/DDBJ whole genome shotgun (WGS) entry which is preliminary data.</text>
</comment>
<dbReference type="EMBL" id="AANC01000001">
    <property type="protein sequence ID" value="EAQ50836.1"/>
    <property type="molecule type" value="Genomic_DNA"/>
</dbReference>
<dbReference type="OrthoDB" id="1417583at2"/>
<evidence type="ECO:0000256" key="1">
    <source>
        <dbReference type="SAM" id="SignalP"/>
    </source>
</evidence>
<protein>
    <submittedName>
        <fullName evidence="2">Uncharacterized protein</fullName>
    </submittedName>
</protein>
<dbReference type="Proteomes" id="UP000001601">
    <property type="component" value="Unassembled WGS sequence"/>
</dbReference>
<feature type="chain" id="PRO_5002663501" evidence="1">
    <location>
        <begin position="22"/>
        <end position="272"/>
    </location>
</feature>
<dbReference type="SUPFAM" id="SSF49464">
    <property type="entry name" value="Carboxypeptidase regulatory domain-like"/>
    <property type="match status" value="1"/>
</dbReference>
<evidence type="ECO:0000313" key="3">
    <source>
        <dbReference type="Proteomes" id="UP000001601"/>
    </source>
</evidence>
<dbReference type="eggNOG" id="ENOG502ZKUT">
    <property type="taxonomic scope" value="Bacteria"/>
</dbReference>
<dbReference type="RefSeq" id="WP_009781328.1">
    <property type="nucleotide sequence ID" value="NZ_CH672395.1"/>
</dbReference>
<name>A3XGB3_LEEBM</name>
<keyword evidence="1" id="KW-0732">Signal</keyword>
<feature type="signal peptide" evidence="1">
    <location>
        <begin position="1"/>
        <end position="21"/>
    </location>
</feature>
<dbReference type="STRING" id="398720.MED217_14875"/>
<reference evidence="2 3" key="1">
    <citation type="journal article" date="2007" name="Nature">
        <title>Light stimulates growth of proteorhodopsin-containing marine Flavobacteria.</title>
        <authorList>
            <person name="Gomez-Consarnau L."/>
            <person name="Gonzalez J.M."/>
            <person name="Coll-Llado M."/>
            <person name="Gourdon P."/>
            <person name="Pascher T."/>
            <person name="Neutze R."/>
            <person name="Pedros-Alio C."/>
            <person name="Pinhassi J."/>
        </authorList>
    </citation>
    <scope>NUCLEOTIDE SEQUENCE [LARGE SCALE GENOMIC DNA]</scope>
    <source>
        <strain evidence="2 3">MED217</strain>
    </source>
</reference>
<dbReference type="HOGENOM" id="CLU_088900_0_0_10"/>
<sequence length="272" mass="30693">MAKRIAFFLWFIGCCGFSLSAQETKMLEGRVINDSIDHEYLHILNLTLQKGTITTRSGNFTIPVRENDTLYVSALQFKHQEVVITPELFGRNYVEIKLETEVTELEDVNISDIELSGRLGDDMNVPKVEKPFDPGAAGLPVYTGPVLTSEERKLYTATHTGGGIIPVDAVINAISGRTAYLKKIVKISNMEIRVQKARNLVADSTYMFQLKIPARYIDDFAHYVYMDRSENLEIASRDNQLSLMELLMEEAPAYLRSKEEEGVSVDFPSEKN</sequence>